<dbReference type="AlphaFoldDB" id="A0A8J4E1U7"/>
<name>A0A8J4E1U7_9ACTN</name>
<dbReference type="Proteomes" id="UP000612585">
    <property type="component" value="Unassembled WGS sequence"/>
</dbReference>
<dbReference type="EMBL" id="BOPG01000034">
    <property type="protein sequence ID" value="GIJ58286.1"/>
    <property type="molecule type" value="Genomic_DNA"/>
</dbReference>
<evidence type="ECO:0000313" key="2">
    <source>
        <dbReference type="EMBL" id="GIJ58286.1"/>
    </source>
</evidence>
<accession>A0A8J4E1U7</accession>
<evidence type="ECO:0000313" key="3">
    <source>
        <dbReference type="Proteomes" id="UP000612585"/>
    </source>
</evidence>
<reference evidence="2" key="1">
    <citation type="submission" date="2021-01" db="EMBL/GenBank/DDBJ databases">
        <title>Whole genome shotgun sequence of Virgisporangium aurantiacum NBRC 16421.</title>
        <authorList>
            <person name="Komaki H."/>
            <person name="Tamura T."/>
        </authorList>
    </citation>
    <scope>NUCLEOTIDE SEQUENCE</scope>
    <source>
        <strain evidence="2">NBRC 16421</strain>
    </source>
</reference>
<keyword evidence="1" id="KW-0732">Signal</keyword>
<organism evidence="2 3">
    <name type="scientific">Virgisporangium aurantiacum</name>
    <dbReference type="NCBI Taxonomy" id="175570"/>
    <lineage>
        <taxon>Bacteria</taxon>
        <taxon>Bacillati</taxon>
        <taxon>Actinomycetota</taxon>
        <taxon>Actinomycetes</taxon>
        <taxon>Micromonosporales</taxon>
        <taxon>Micromonosporaceae</taxon>
        <taxon>Virgisporangium</taxon>
    </lineage>
</organism>
<gene>
    <name evidence="2" type="ORF">Vau01_058020</name>
</gene>
<evidence type="ECO:0000256" key="1">
    <source>
        <dbReference type="SAM" id="SignalP"/>
    </source>
</evidence>
<feature type="signal peptide" evidence="1">
    <location>
        <begin position="1"/>
        <end position="17"/>
    </location>
</feature>
<protein>
    <submittedName>
        <fullName evidence="2">Uncharacterized protein</fullName>
    </submittedName>
</protein>
<feature type="chain" id="PRO_5035322079" evidence="1">
    <location>
        <begin position="18"/>
        <end position="235"/>
    </location>
</feature>
<keyword evidence="3" id="KW-1185">Reference proteome</keyword>
<proteinExistence type="predicted"/>
<sequence length="235" mass="23895">MASIALMLAAAAAPAGAAGIATGQTLGVGDVRCTDYVQSDNGVRLTGFFTNGTGEWTVLRSSAVGGAETVVFSAAAGSPSGAQTPIDRTVAPTAPGTFVYRACVVAKKIMKYSVFSITHYQMLLTSTSPTAVTDLGPETATLSTSATACGDRTAVTPGTTVRLAGTGTGRTQWFISVTGNTNNYEGNWAALLTTTDGGIDQTVALDPEITEVTACAVGFVTTGRITVSYELSIVS</sequence>
<comment type="caution">
    <text evidence="2">The sequence shown here is derived from an EMBL/GenBank/DDBJ whole genome shotgun (WGS) entry which is preliminary data.</text>
</comment>